<proteinExistence type="predicted"/>
<accession>A0A383D7I6</accession>
<sequence length="41" mass="4609">MPKIIVTAEVEDVAHWEQSFRTHGELFRSQTVTTPVGIAVQ</sequence>
<name>A0A383D7I6_9ZZZZ</name>
<dbReference type="EMBL" id="UINC01214834">
    <property type="protein sequence ID" value="SVE40243.1"/>
    <property type="molecule type" value="Genomic_DNA"/>
</dbReference>
<gene>
    <name evidence="1" type="ORF">METZ01_LOCUS493097</name>
</gene>
<dbReference type="AlphaFoldDB" id="A0A383D7I6"/>
<evidence type="ECO:0000313" key="1">
    <source>
        <dbReference type="EMBL" id="SVE40243.1"/>
    </source>
</evidence>
<protein>
    <submittedName>
        <fullName evidence="1">Uncharacterized protein</fullName>
    </submittedName>
</protein>
<feature type="non-terminal residue" evidence="1">
    <location>
        <position position="41"/>
    </location>
</feature>
<reference evidence="1" key="1">
    <citation type="submission" date="2018-05" db="EMBL/GenBank/DDBJ databases">
        <authorList>
            <person name="Lanie J.A."/>
            <person name="Ng W.-L."/>
            <person name="Kazmierczak K.M."/>
            <person name="Andrzejewski T.M."/>
            <person name="Davidsen T.M."/>
            <person name="Wayne K.J."/>
            <person name="Tettelin H."/>
            <person name="Glass J.I."/>
            <person name="Rusch D."/>
            <person name="Podicherti R."/>
            <person name="Tsui H.-C.T."/>
            <person name="Winkler M.E."/>
        </authorList>
    </citation>
    <scope>NUCLEOTIDE SEQUENCE</scope>
</reference>
<organism evidence="1">
    <name type="scientific">marine metagenome</name>
    <dbReference type="NCBI Taxonomy" id="408172"/>
    <lineage>
        <taxon>unclassified sequences</taxon>
        <taxon>metagenomes</taxon>
        <taxon>ecological metagenomes</taxon>
    </lineage>
</organism>